<keyword evidence="2" id="KW-1185">Reference proteome</keyword>
<gene>
    <name evidence="1" type="ORF">PACLA_8A004400</name>
</gene>
<protein>
    <submittedName>
        <fullName evidence="1">Uncharacterized protein</fullName>
    </submittedName>
</protein>
<dbReference type="PANTHER" id="PTHR33332">
    <property type="entry name" value="REVERSE TRANSCRIPTASE DOMAIN-CONTAINING PROTEIN"/>
    <property type="match status" value="1"/>
</dbReference>
<dbReference type="AlphaFoldDB" id="A0A7D9LR80"/>
<reference evidence="1" key="1">
    <citation type="submission" date="2020-04" db="EMBL/GenBank/DDBJ databases">
        <authorList>
            <person name="Alioto T."/>
            <person name="Alioto T."/>
            <person name="Gomez Garrido J."/>
        </authorList>
    </citation>
    <scope>NUCLEOTIDE SEQUENCE</scope>
    <source>
        <strain evidence="1">A484AB</strain>
    </source>
</reference>
<dbReference type="InterPro" id="IPR000477">
    <property type="entry name" value="RT_dom"/>
</dbReference>
<dbReference type="Proteomes" id="UP001152795">
    <property type="component" value="Unassembled WGS sequence"/>
</dbReference>
<feature type="non-terminal residue" evidence="1">
    <location>
        <position position="392"/>
    </location>
</feature>
<dbReference type="CDD" id="cd01650">
    <property type="entry name" value="RT_nLTR_like"/>
    <property type="match status" value="1"/>
</dbReference>
<dbReference type="Pfam" id="PF00078">
    <property type="entry name" value="RVT_1"/>
    <property type="match status" value="1"/>
</dbReference>
<evidence type="ECO:0000313" key="2">
    <source>
        <dbReference type="Proteomes" id="UP001152795"/>
    </source>
</evidence>
<comment type="caution">
    <text evidence="1">The sequence shown here is derived from an EMBL/GenBank/DDBJ whole genome shotgun (WGS) entry which is preliminary data.</text>
</comment>
<dbReference type="InterPro" id="IPR043502">
    <property type="entry name" value="DNA/RNA_pol_sf"/>
</dbReference>
<name>A0A7D9LR80_PARCT</name>
<accession>A0A7D9LR80</accession>
<dbReference type="OrthoDB" id="5985125at2759"/>
<proteinExistence type="predicted"/>
<evidence type="ECO:0000313" key="1">
    <source>
        <dbReference type="EMBL" id="CAB4035064.1"/>
    </source>
</evidence>
<sequence>MWKTINQLTNTKSKTTNINELIINQEIVTEPEKIADSLNTYFNETGTVLAKDLPKGNNSFETYVVPTDKSFEINRFSSINVKNVISKINTSKATGHDRISPKLLKDSADIIAESLTVIFNKSIETCIFPDDLKVACISPIYKGESKTECSNYRPISVISVVAKVFEKLVSGQLMEYLETYQLLSECQAGFRKRSSTVTSLLTNTNQWYINMDKGLLNGIIFLDLKKAFDCVDHAILIEKLKKFGCVGNTLNWFKSYFTNRKQMCKVNQTTSKCRTVSCGVPQGYKLGPILFLLYVNDLSNCLKSTTASMFADDTSTPTELYNKLNNDLENIHQWLLANKLTLNTSKTEYMIVGSRQRLGKIDDEAELWNSHINTVATKVSKGIGMIRRMKAF</sequence>
<dbReference type="SUPFAM" id="SSF56672">
    <property type="entry name" value="DNA/RNA polymerases"/>
    <property type="match status" value="1"/>
</dbReference>
<dbReference type="EMBL" id="CACRXK020020673">
    <property type="protein sequence ID" value="CAB4035064.1"/>
    <property type="molecule type" value="Genomic_DNA"/>
</dbReference>
<organism evidence="1 2">
    <name type="scientific">Paramuricea clavata</name>
    <name type="common">Red gorgonian</name>
    <name type="synonym">Violescent sea-whip</name>
    <dbReference type="NCBI Taxonomy" id="317549"/>
    <lineage>
        <taxon>Eukaryota</taxon>
        <taxon>Metazoa</taxon>
        <taxon>Cnidaria</taxon>
        <taxon>Anthozoa</taxon>
        <taxon>Octocorallia</taxon>
        <taxon>Malacalcyonacea</taxon>
        <taxon>Plexauridae</taxon>
        <taxon>Paramuricea</taxon>
    </lineage>
</organism>
<dbReference type="PROSITE" id="PS50878">
    <property type="entry name" value="RT_POL"/>
    <property type="match status" value="1"/>
</dbReference>